<dbReference type="Proteomes" id="UP001561046">
    <property type="component" value="Unassembled WGS sequence"/>
</dbReference>
<name>A0ABV4A0F8_9BURK</name>
<evidence type="ECO:0000313" key="1">
    <source>
        <dbReference type="EMBL" id="MEX8195120.1"/>
    </source>
</evidence>
<dbReference type="RefSeq" id="WP_369340297.1">
    <property type="nucleotide sequence ID" value="NZ_JBFYGN010000033.1"/>
</dbReference>
<comment type="caution">
    <text evidence="1">The sequence shown here is derived from an EMBL/GenBank/DDBJ whole genome shotgun (WGS) entry which is preliminary data.</text>
</comment>
<gene>
    <name evidence="1" type="ORF">AB6724_19980</name>
</gene>
<protein>
    <submittedName>
        <fullName evidence="1">Nuclear transport factor 2 family protein</fullName>
    </submittedName>
</protein>
<keyword evidence="2" id="KW-1185">Reference proteome</keyword>
<accession>A0ABV4A0F8</accession>
<dbReference type="EMBL" id="JBFYGN010000033">
    <property type="protein sequence ID" value="MEX8195120.1"/>
    <property type="molecule type" value="Genomic_DNA"/>
</dbReference>
<sequence length="130" mass="15018">MTTQRDRNIRLAQAALDWNRKHLRHNSRLTKELVEECFGRSFVVEPNGRHYRADPVLYLEFPNGMKSSMAGIEYQVLNTVADGEGVVLDMAVQIARLNGEQESFIAMLLMRFDEHGKLSLWKELYLPRPA</sequence>
<organism evidence="1 2">
    <name type="scientific">Comamonas guangdongensis</name>
    <dbReference type="NCBI Taxonomy" id="510515"/>
    <lineage>
        <taxon>Bacteria</taxon>
        <taxon>Pseudomonadati</taxon>
        <taxon>Pseudomonadota</taxon>
        <taxon>Betaproteobacteria</taxon>
        <taxon>Burkholderiales</taxon>
        <taxon>Comamonadaceae</taxon>
        <taxon>Comamonas</taxon>
    </lineage>
</organism>
<reference evidence="1 2" key="1">
    <citation type="journal article" date="2013" name="Int. J. Syst. Evol. Microbiol.">
        <title>Comamonas guangdongensis sp. nov., isolated from subterranean forest sediment, and emended description of the genus Comamonas.</title>
        <authorList>
            <person name="Zhang J."/>
            <person name="Wang Y."/>
            <person name="Zhou S."/>
            <person name="Wu C."/>
            <person name="He J."/>
            <person name="Li F."/>
        </authorList>
    </citation>
    <scope>NUCLEOTIDE SEQUENCE [LARGE SCALE GENOMIC DNA]</scope>
    <source>
        <strain evidence="1 2">CCTCC AB2011133</strain>
    </source>
</reference>
<proteinExistence type="predicted"/>
<evidence type="ECO:0000313" key="2">
    <source>
        <dbReference type="Proteomes" id="UP001561046"/>
    </source>
</evidence>